<sequence length="145" mass="17229">MRNYYAQIHEYLEKLISNIIVLDKKGINTNGFYLSITDLLILKLLGHGEGKKMFEVMDIINVDRNAFKTIINRLIIQDYVVKSRSNDDKRAYFLQLTDKGRRVFEEITDKEKQMIFSLLNDFTFNEEKAILKFLVKLEMLNREKK</sequence>
<evidence type="ECO:0000256" key="5">
    <source>
        <dbReference type="ARBA" id="ARBA00040307"/>
    </source>
</evidence>
<dbReference type="InterPro" id="IPR023187">
    <property type="entry name" value="Tscrpt_reg_MarR-type_CS"/>
</dbReference>
<evidence type="ECO:0000256" key="1">
    <source>
        <dbReference type="ARBA" id="ARBA00023015"/>
    </source>
</evidence>
<keyword evidence="4" id="KW-0804">Transcription</keyword>
<evidence type="ECO:0000313" key="8">
    <source>
        <dbReference type="Proteomes" id="UP000779508"/>
    </source>
</evidence>
<gene>
    <name evidence="7" type="ORF">KQI88_09860</name>
</gene>
<proteinExistence type="predicted"/>
<dbReference type="Proteomes" id="UP000779508">
    <property type="component" value="Unassembled WGS sequence"/>
</dbReference>
<dbReference type="PANTHER" id="PTHR33164:SF43">
    <property type="entry name" value="HTH-TYPE TRANSCRIPTIONAL REPRESSOR YETL"/>
    <property type="match status" value="1"/>
</dbReference>
<evidence type="ECO:0000313" key="7">
    <source>
        <dbReference type="EMBL" id="MBU5676725.1"/>
    </source>
</evidence>
<protein>
    <recommendedName>
        <fullName evidence="5">HTH-type transcriptional regulator MgrA</fullName>
    </recommendedName>
</protein>
<keyword evidence="8" id="KW-1185">Reference proteome</keyword>
<dbReference type="RefSeq" id="WP_216416837.1">
    <property type="nucleotide sequence ID" value="NZ_JAHLQK010000003.1"/>
</dbReference>
<dbReference type="PROSITE" id="PS50995">
    <property type="entry name" value="HTH_MARR_2"/>
    <property type="match status" value="1"/>
</dbReference>
<keyword evidence="1" id="KW-0805">Transcription regulation</keyword>
<comment type="caution">
    <text evidence="7">The sequence shown here is derived from an EMBL/GenBank/DDBJ whole genome shotgun (WGS) entry which is preliminary data.</text>
</comment>
<name>A0ABS6G5N6_9FIRM</name>
<dbReference type="InterPro" id="IPR000835">
    <property type="entry name" value="HTH_MarR-typ"/>
</dbReference>
<keyword evidence="3 7" id="KW-0238">DNA-binding</keyword>
<evidence type="ECO:0000256" key="4">
    <source>
        <dbReference type="ARBA" id="ARBA00023163"/>
    </source>
</evidence>
<keyword evidence="2" id="KW-0843">Virulence</keyword>
<accession>A0ABS6G5N6</accession>
<feature type="domain" description="HTH marR-type" evidence="6">
    <location>
        <begin position="1"/>
        <end position="139"/>
    </location>
</feature>
<dbReference type="EMBL" id="JAHLQK010000003">
    <property type="protein sequence ID" value="MBU5676725.1"/>
    <property type="molecule type" value="Genomic_DNA"/>
</dbReference>
<dbReference type="Pfam" id="PF22381">
    <property type="entry name" value="Staph_reg_Sar_Rot"/>
    <property type="match status" value="1"/>
</dbReference>
<organism evidence="7 8">
    <name type="scientific">Alkaliphilus flagellatus</name>
    <dbReference type="NCBI Taxonomy" id="2841507"/>
    <lineage>
        <taxon>Bacteria</taxon>
        <taxon>Bacillati</taxon>
        <taxon>Bacillota</taxon>
        <taxon>Clostridia</taxon>
        <taxon>Peptostreptococcales</taxon>
        <taxon>Natronincolaceae</taxon>
        <taxon>Alkaliphilus</taxon>
    </lineage>
</organism>
<dbReference type="InterPro" id="IPR055166">
    <property type="entry name" value="Transc_reg_Sar_Rot_HTH"/>
</dbReference>
<dbReference type="GO" id="GO:0003677">
    <property type="term" value="F:DNA binding"/>
    <property type="evidence" value="ECO:0007669"/>
    <property type="project" value="UniProtKB-KW"/>
</dbReference>
<evidence type="ECO:0000256" key="2">
    <source>
        <dbReference type="ARBA" id="ARBA00023026"/>
    </source>
</evidence>
<dbReference type="PROSITE" id="PS01117">
    <property type="entry name" value="HTH_MARR_1"/>
    <property type="match status" value="1"/>
</dbReference>
<evidence type="ECO:0000259" key="6">
    <source>
        <dbReference type="PROSITE" id="PS50995"/>
    </source>
</evidence>
<dbReference type="PANTHER" id="PTHR33164">
    <property type="entry name" value="TRANSCRIPTIONAL REGULATOR, MARR FAMILY"/>
    <property type="match status" value="1"/>
</dbReference>
<dbReference type="InterPro" id="IPR039422">
    <property type="entry name" value="MarR/SlyA-like"/>
</dbReference>
<reference evidence="7 8" key="1">
    <citation type="submission" date="2021-06" db="EMBL/GenBank/DDBJ databases">
        <authorList>
            <person name="Sun Q."/>
            <person name="Li D."/>
        </authorList>
    </citation>
    <scope>NUCLEOTIDE SEQUENCE [LARGE SCALE GENOMIC DNA]</scope>
    <source>
        <strain evidence="7 8">MSJ-5</strain>
    </source>
</reference>
<dbReference type="SMART" id="SM00347">
    <property type="entry name" value="HTH_MARR"/>
    <property type="match status" value="1"/>
</dbReference>
<evidence type="ECO:0000256" key="3">
    <source>
        <dbReference type="ARBA" id="ARBA00023125"/>
    </source>
</evidence>